<dbReference type="Proteomes" id="UP000175706">
    <property type="component" value="Unassembled WGS sequence"/>
</dbReference>
<accession>A0A1E8AXV5</accession>
<reference evidence="1 2" key="1">
    <citation type="submission" date="2016-05" db="EMBL/GenBank/DDBJ databases">
        <title>Bacillus thuringiensis and Bacillus weihenstephanensis as novel biocontrol agents of wilt causing Verticillium species.</title>
        <authorList>
            <person name="Hollensteiner J."/>
            <person name="Wemheuer F."/>
            <person name="Harting R."/>
            <person name="Kolarzyk A."/>
            <person name="Diaz-Valerio S."/>
            <person name="Poehlein A."/>
            <person name="Brzuszkiewicz E."/>
            <person name="Nesemann K."/>
            <person name="Braus-Stromeyer S."/>
            <person name="Braus G."/>
            <person name="Daniel R."/>
            <person name="Liesegang H."/>
        </authorList>
    </citation>
    <scope>NUCLEOTIDE SEQUENCE [LARGE SCALE GENOMIC DNA]</scope>
    <source>
        <strain evidence="1 2">GOE8</strain>
    </source>
</reference>
<evidence type="ECO:0000313" key="2">
    <source>
        <dbReference type="Proteomes" id="UP000175706"/>
    </source>
</evidence>
<evidence type="ECO:0000313" key="1">
    <source>
        <dbReference type="EMBL" id="OFD68794.1"/>
    </source>
</evidence>
<dbReference type="PATRIC" id="fig|86662.25.peg.6172"/>
<dbReference type="AlphaFoldDB" id="A0A1E8AXV5"/>
<organism evidence="1 2">
    <name type="scientific">Bacillus mycoides</name>
    <dbReference type="NCBI Taxonomy" id="1405"/>
    <lineage>
        <taxon>Bacteria</taxon>
        <taxon>Bacillati</taxon>
        <taxon>Bacillota</taxon>
        <taxon>Bacilli</taxon>
        <taxon>Bacillales</taxon>
        <taxon>Bacillaceae</taxon>
        <taxon>Bacillus</taxon>
        <taxon>Bacillus cereus group</taxon>
    </lineage>
</organism>
<comment type="caution">
    <text evidence="1">The sequence shown here is derived from an EMBL/GenBank/DDBJ whole genome shotgun (WGS) entry which is preliminary data.</text>
</comment>
<dbReference type="EMBL" id="LXLT01000149">
    <property type="protein sequence ID" value="OFD68794.1"/>
    <property type="molecule type" value="Genomic_DNA"/>
</dbReference>
<gene>
    <name evidence="1" type="ORF">BWGOE8_59530</name>
</gene>
<sequence>MKEWYYFNEFINYEEKRIEKFLLLVEKVIEERGKDDKGVKNGYIRML</sequence>
<protein>
    <submittedName>
        <fullName evidence="1">Uncharacterized protein</fullName>
    </submittedName>
</protein>
<name>A0A1E8AXV5_BACMY</name>
<proteinExistence type="predicted"/>
<dbReference type="RefSeq" id="WP_236736026.1">
    <property type="nucleotide sequence ID" value="NZ_LXLT01000149.1"/>
</dbReference>